<evidence type="ECO:0008006" key="4">
    <source>
        <dbReference type="Google" id="ProtNLM"/>
    </source>
</evidence>
<dbReference type="Proteomes" id="UP001291653">
    <property type="component" value="Unassembled WGS sequence"/>
</dbReference>
<feature type="region of interest" description="Disordered" evidence="1">
    <location>
        <begin position="314"/>
        <end position="382"/>
    </location>
</feature>
<comment type="caution">
    <text evidence="2">The sequence shown here is derived from an EMBL/GenBank/DDBJ whole genome shotgun (WGS) entry which is preliminary data.</text>
</comment>
<evidence type="ECO:0000313" key="3">
    <source>
        <dbReference type="Proteomes" id="UP001291653"/>
    </source>
</evidence>
<reference evidence="2 3" key="1">
    <citation type="submission" date="2022-10" db="EMBL/GenBank/DDBJ databases">
        <title>Draft genome sequence of Streptomyces sp. YSPA8.</title>
        <authorList>
            <person name="Moriuchi R."/>
            <person name="Dohra H."/>
            <person name="Yamamura H."/>
            <person name="Kodani S."/>
        </authorList>
    </citation>
    <scope>NUCLEOTIDE SEQUENCE [LARGE SCALE GENOMIC DNA]</scope>
    <source>
        <strain evidence="2 3">YSPA8</strain>
    </source>
</reference>
<evidence type="ECO:0000313" key="2">
    <source>
        <dbReference type="EMBL" id="GLF93831.1"/>
    </source>
</evidence>
<proteinExistence type="predicted"/>
<feature type="compositionally biased region" description="Low complexity" evidence="1">
    <location>
        <begin position="332"/>
        <end position="346"/>
    </location>
</feature>
<name>A0ABQ5NV07_9ACTN</name>
<gene>
    <name evidence="2" type="ORF">SYYSPA8_06060</name>
</gene>
<feature type="compositionally biased region" description="Polar residues" evidence="1">
    <location>
        <begin position="89"/>
        <end position="98"/>
    </location>
</feature>
<keyword evidence="3" id="KW-1185">Reference proteome</keyword>
<feature type="region of interest" description="Disordered" evidence="1">
    <location>
        <begin position="81"/>
        <end position="137"/>
    </location>
</feature>
<sequence>MALAKLLRWWWERAGRSDRGKPTQQALALRIACDQATLSRYLNPRHASTAPPHVIELLHDRLGAPPEELAPALALSRAAAASAAKRRNTGSTGSTGSHPASEAPVPDTTENAPPPTGPDAPAVLVGRPATEPRPPGRARRWSLVKVVPAALLLIVTSVAGWLSTLRDQPLAPGPEQPSAPLLLPPAAGSGAQCKNRWKRMTAASLYVLPCIERRSGGLALSARVRPMTADGIPGGATVWIWLMRMDDDAPAGAAGLRHCRLAPTRDDGITTCGPFTAPAPVRPGTYATWVSARVEHAAQPPGWGSRAVIGRHSPVVPWPSPPRGGEPAGEPVGTRAAARGTVAATRSDTPRSPARRTPERRASPVRSGPQRSRHSPPSRGRP</sequence>
<dbReference type="RefSeq" id="WP_323445914.1">
    <property type="nucleotide sequence ID" value="NZ_BSBI01000002.1"/>
</dbReference>
<feature type="compositionally biased region" description="Basic residues" evidence="1">
    <location>
        <begin position="371"/>
        <end position="382"/>
    </location>
</feature>
<protein>
    <recommendedName>
        <fullName evidence="4">XRE family transcriptional regulator</fullName>
    </recommendedName>
</protein>
<dbReference type="EMBL" id="BSBI01000002">
    <property type="protein sequence ID" value="GLF93831.1"/>
    <property type="molecule type" value="Genomic_DNA"/>
</dbReference>
<organism evidence="2 3">
    <name type="scientific">Streptomyces yaizuensis</name>
    <dbReference type="NCBI Taxonomy" id="2989713"/>
    <lineage>
        <taxon>Bacteria</taxon>
        <taxon>Bacillati</taxon>
        <taxon>Actinomycetota</taxon>
        <taxon>Actinomycetes</taxon>
        <taxon>Kitasatosporales</taxon>
        <taxon>Streptomycetaceae</taxon>
        <taxon>Streptomyces</taxon>
    </lineage>
</organism>
<evidence type="ECO:0000256" key="1">
    <source>
        <dbReference type="SAM" id="MobiDB-lite"/>
    </source>
</evidence>
<accession>A0ABQ5NV07</accession>